<keyword evidence="4" id="KW-1185">Reference proteome</keyword>
<dbReference type="Pfam" id="PF02861">
    <property type="entry name" value="Clp_N"/>
    <property type="match status" value="1"/>
</dbReference>
<protein>
    <submittedName>
        <fullName evidence="3">Clp protease N-terminal domain-containing protein</fullName>
    </submittedName>
</protein>
<dbReference type="EMBL" id="JAZEWV010000022">
    <property type="protein sequence ID" value="MEE4544900.1"/>
    <property type="molecule type" value="Genomic_DNA"/>
</dbReference>
<keyword evidence="3" id="KW-0645">Protease</keyword>
<dbReference type="SUPFAM" id="SSF81923">
    <property type="entry name" value="Double Clp-N motif"/>
    <property type="match status" value="1"/>
</dbReference>
<dbReference type="Gene3D" id="1.10.1780.10">
    <property type="entry name" value="Clp, N-terminal domain"/>
    <property type="match status" value="2"/>
</dbReference>
<dbReference type="GO" id="GO:0008233">
    <property type="term" value="F:peptidase activity"/>
    <property type="evidence" value="ECO:0007669"/>
    <property type="project" value="UniProtKB-KW"/>
</dbReference>
<dbReference type="InterPro" id="IPR036628">
    <property type="entry name" value="Clp_N_dom_sf"/>
</dbReference>
<comment type="caution">
    <text evidence="3">The sequence shown here is derived from an EMBL/GenBank/DDBJ whole genome shotgun (WGS) entry which is preliminary data.</text>
</comment>
<feature type="domain" description="Clp R" evidence="2">
    <location>
        <begin position="2"/>
        <end position="185"/>
    </location>
</feature>
<evidence type="ECO:0000259" key="2">
    <source>
        <dbReference type="PROSITE" id="PS51903"/>
    </source>
</evidence>
<dbReference type="GO" id="GO:0006508">
    <property type="term" value="P:proteolysis"/>
    <property type="evidence" value="ECO:0007669"/>
    <property type="project" value="UniProtKB-KW"/>
</dbReference>
<dbReference type="InterPro" id="IPR004176">
    <property type="entry name" value="Clp_R_N"/>
</dbReference>
<evidence type="ECO:0000313" key="4">
    <source>
        <dbReference type="Proteomes" id="UP001344658"/>
    </source>
</evidence>
<organism evidence="3 4">
    <name type="scientific">Actinacidiphila polyblastidii</name>
    <dbReference type="NCBI Taxonomy" id="3110430"/>
    <lineage>
        <taxon>Bacteria</taxon>
        <taxon>Bacillati</taxon>
        <taxon>Actinomycetota</taxon>
        <taxon>Actinomycetes</taxon>
        <taxon>Kitasatosporales</taxon>
        <taxon>Streptomycetaceae</taxon>
        <taxon>Actinacidiphila</taxon>
    </lineage>
</organism>
<dbReference type="PROSITE" id="PS51903">
    <property type="entry name" value="CLP_R"/>
    <property type="match status" value="1"/>
</dbReference>
<dbReference type="RefSeq" id="WP_330798103.1">
    <property type="nucleotide sequence ID" value="NZ_JAZEWV010000022.1"/>
</dbReference>
<proteinExistence type="predicted"/>
<keyword evidence="1" id="KW-0677">Repeat</keyword>
<gene>
    <name evidence="3" type="ORF">V2S66_23405</name>
</gene>
<evidence type="ECO:0000313" key="3">
    <source>
        <dbReference type="EMBL" id="MEE4544900.1"/>
    </source>
</evidence>
<keyword evidence="3" id="KW-0378">Hydrolase</keyword>
<reference evidence="3 4" key="1">
    <citation type="submission" date="2023-12" db="EMBL/GenBank/DDBJ databases">
        <title>Streptomyces sp. V4-01.</title>
        <authorList>
            <person name="Somphong A."/>
            <person name="Phongsopitanun W."/>
        </authorList>
    </citation>
    <scope>NUCLEOTIDE SEQUENCE [LARGE SCALE GENOMIC DNA]</scope>
    <source>
        <strain evidence="3 4">V4-01</strain>
    </source>
</reference>
<evidence type="ECO:0000256" key="1">
    <source>
        <dbReference type="PROSITE-ProRule" id="PRU01251"/>
    </source>
</evidence>
<sequence>MFQKLTGSARSVLRAAMERSEQAGAPGIRTEDLLLPLFDRPDIAAGAALATLGLAERRASVEQALADAARRGGLSQTDAEALAGIGIDLAEVLGQAERAHGEGALAVGDATRDRWRPEYRAFSEGAKKVLERALREAVENGGKQIGDQHLLLALATPPGVVADVLAEHGATSTEIRRALARRPAA</sequence>
<accession>A0ABU7PGI9</accession>
<dbReference type="Proteomes" id="UP001344658">
    <property type="component" value="Unassembled WGS sequence"/>
</dbReference>
<name>A0ABU7PGI9_9ACTN</name>